<dbReference type="EMBL" id="FPHB01000022">
    <property type="protein sequence ID" value="SFV54045.1"/>
    <property type="molecule type" value="Genomic_DNA"/>
</dbReference>
<proteinExistence type="predicted"/>
<dbReference type="PANTHER" id="PTHR30283">
    <property type="entry name" value="PEROXIDE STRESS RESPONSE PROTEIN YAAA"/>
    <property type="match status" value="1"/>
</dbReference>
<accession>A0A1W1BKM9</accession>
<dbReference type="AlphaFoldDB" id="A0A1W1BKM9"/>
<dbReference type="PANTHER" id="PTHR30283:SF4">
    <property type="entry name" value="PEROXIDE STRESS RESISTANCE PROTEIN YAAA"/>
    <property type="match status" value="1"/>
</dbReference>
<reference evidence="1" key="1">
    <citation type="submission" date="2016-10" db="EMBL/GenBank/DDBJ databases">
        <authorList>
            <person name="de Groot N.N."/>
        </authorList>
    </citation>
    <scope>NUCLEOTIDE SEQUENCE</scope>
</reference>
<gene>
    <name evidence="1" type="ORF">MNB_SM-7-1004</name>
</gene>
<dbReference type="Pfam" id="PF03883">
    <property type="entry name" value="H2O2_YaaD"/>
    <property type="match status" value="1"/>
</dbReference>
<dbReference type="GO" id="GO:0005829">
    <property type="term" value="C:cytosol"/>
    <property type="evidence" value="ECO:0007669"/>
    <property type="project" value="TreeGrafter"/>
</dbReference>
<sequence length="242" mass="27962">MFYTLFSPSEGKNIGGEGSSLTLLGGVDLRRDILQNYNNIILNDDQESIKKLFGFKKFTECEAYIADIFHTPTLKAIQRYDGVAYDYLRYNELNSDAQNYIDKHTIIFSNLFGPIKADDMIPIYKVKQGNSIGDIKPELYYKERFSSLLDEMFEDAQILDLRAGYYEKFYKVSKPYTTLKFLKGGKVVSHWAKAYRGIVLRQMAKEQITSLDDFAKLQIPSLICEEIKQIKNKTEIIYSIVE</sequence>
<evidence type="ECO:0000313" key="1">
    <source>
        <dbReference type="EMBL" id="SFV54045.1"/>
    </source>
</evidence>
<protein>
    <submittedName>
        <fullName evidence="1">UPF0246 protein YaaA</fullName>
    </submittedName>
</protein>
<dbReference type="InterPro" id="IPR005583">
    <property type="entry name" value="YaaA"/>
</dbReference>
<organism evidence="1">
    <name type="scientific">hydrothermal vent metagenome</name>
    <dbReference type="NCBI Taxonomy" id="652676"/>
    <lineage>
        <taxon>unclassified sequences</taxon>
        <taxon>metagenomes</taxon>
        <taxon>ecological metagenomes</taxon>
    </lineage>
</organism>
<dbReference type="GO" id="GO:0033194">
    <property type="term" value="P:response to hydroperoxide"/>
    <property type="evidence" value="ECO:0007669"/>
    <property type="project" value="TreeGrafter"/>
</dbReference>
<name>A0A1W1BKM9_9ZZZZ</name>